<dbReference type="EMBL" id="LCOA01000028">
    <property type="protein sequence ID" value="KKU67875.1"/>
    <property type="molecule type" value="Genomic_DNA"/>
</dbReference>
<proteinExistence type="predicted"/>
<keyword evidence="1" id="KW-0812">Transmembrane</keyword>
<feature type="transmembrane region" description="Helical" evidence="1">
    <location>
        <begin position="21"/>
        <end position="42"/>
    </location>
</feature>
<reference evidence="2 3" key="1">
    <citation type="journal article" date="2015" name="Nature">
        <title>rRNA introns, odd ribosomes, and small enigmatic genomes across a large radiation of phyla.</title>
        <authorList>
            <person name="Brown C.T."/>
            <person name="Hug L.A."/>
            <person name="Thomas B.C."/>
            <person name="Sharon I."/>
            <person name="Castelle C.J."/>
            <person name="Singh A."/>
            <person name="Wilkins M.J."/>
            <person name="Williams K.H."/>
            <person name="Banfield J.F."/>
        </authorList>
    </citation>
    <scope>NUCLEOTIDE SEQUENCE [LARGE SCALE GENOMIC DNA]</scope>
</reference>
<dbReference type="AlphaFoldDB" id="A0A0G1VCY7"/>
<dbReference type="Pfam" id="PF18901">
    <property type="entry name" value="DUF5657"/>
    <property type="match status" value="1"/>
</dbReference>
<name>A0A0G1VCY7_9BACT</name>
<feature type="transmembrane region" description="Helical" evidence="1">
    <location>
        <begin position="54"/>
        <end position="77"/>
    </location>
</feature>
<protein>
    <submittedName>
        <fullName evidence="2">Uncharacterized protein</fullName>
    </submittedName>
</protein>
<evidence type="ECO:0000313" key="3">
    <source>
        <dbReference type="Proteomes" id="UP000034565"/>
    </source>
</evidence>
<keyword evidence="1" id="KW-1133">Transmembrane helix</keyword>
<gene>
    <name evidence="2" type="ORF">UX92_C0028G0007</name>
</gene>
<keyword evidence="1" id="KW-0472">Membrane</keyword>
<accession>A0A0G1VCY7</accession>
<dbReference type="Proteomes" id="UP000034565">
    <property type="component" value="Unassembled WGS sequence"/>
</dbReference>
<dbReference type="InterPro" id="IPR043716">
    <property type="entry name" value="DUF5657"/>
</dbReference>
<sequence length="78" mass="8590">MNQIDLIDLISKFTLFGVVKWMCVVGLLMYTVFAVVIVRQVGVMTEAVEDDVNGIISLFAWVHLLLAIALVILAIAVL</sequence>
<organism evidence="2 3">
    <name type="scientific">Candidatus Amesbacteria bacterium GW2011_GWA1_47_20</name>
    <dbReference type="NCBI Taxonomy" id="1618354"/>
    <lineage>
        <taxon>Bacteria</taxon>
        <taxon>Candidatus Amesiibacteriota</taxon>
    </lineage>
</organism>
<evidence type="ECO:0000313" key="2">
    <source>
        <dbReference type="EMBL" id="KKU67875.1"/>
    </source>
</evidence>
<evidence type="ECO:0000256" key="1">
    <source>
        <dbReference type="SAM" id="Phobius"/>
    </source>
</evidence>
<comment type="caution">
    <text evidence="2">The sequence shown here is derived from an EMBL/GenBank/DDBJ whole genome shotgun (WGS) entry which is preliminary data.</text>
</comment>